<dbReference type="CDD" id="cd06261">
    <property type="entry name" value="TM_PBP2"/>
    <property type="match status" value="1"/>
</dbReference>
<keyword evidence="8 9" id="KW-0472">Membrane</keyword>
<evidence type="ECO:0000256" key="7">
    <source>
        <dbReference type="ARBA" id="ARBA00022989"/>
    </source>
</evidence>
<feature type="transmembrane region" description="Helical" evidence="9">
    <location>
        <begin position="12"/>
        <end position="38"/>
    </location>
</feature>
<feature type="transmembrane region" description="Helical" evidence="9">
    <location>
        <begin position="110"/>
        <end position="130"/>
    </location>
</feature>
<dbReference type="Pfam" id="PF00528">
    <property type="entry name" value="BPD_transp_1"/>
    <property type="match status" value="1"/>
</dbReference>
<dbReference type="InterPro" id="IPR035906">
    <property type="entry name" value="MetI-like_sf"/>
</dbReference>
<dbReference type="GO" id="GO:0005886">
    <property type="term" value="C:plasma membrane"/>
    <property type="evidence" value="ECO:0007669"/>
    <property type="project" value="UniProtKB-SubCell"/>
</dbReference>
<organism evidence="11 12">
    <name type="scientific">[Clostridium] citroniae WAL-19142</name>
    <dbReference type="NCBI Taxonomy" id="742734"/>
    <lineage>
        <taxon>Bacteria</taxon>
        <taxon>Bacillati</taxon>
        <taxon>Bacillota</taxon>
        <taxon>Clostridia</taxon>
        <taxon>Lachnospirales</taxon>
        <taxon>Lachnospiraceae</taxon>
        <taxon>Enterocloster</taxon>
    </lineage>
</organism>
<protein>
    <recommendedName>
        <fullName evidence="10">ABC transmembrane type-1 domain-containing protein</fullName>
    </recommendedName>
</protein>
<feature type="domain" description="ABC transmembrane type-1" evidence="10">
    <location>
        <begin position="74"/>
        <end position="268"/>
    </location>
</feature>
<dbReference type="Gene3D" id="1.10.3720.10">
    <property type="entry name" value="MetI-like"/>
    <property type="match status" value="1"/>
</dbReference>
<evidence type="ECO:0000256" key="3">
    <source>
        <dbReference type="ARBA" id="ARBA00022448"/>
    </source>
</evidence>
<comment type="similarity">
    <text evidence="2">Belongs to the binding-protein-dependent transport system permease family. MalFG subfamily.</text>
</comment>
<evidence type="ECO:0000256" key="8">
    <source>
        <dbReference type="ARBA" id="ARBA00023136"/>
    </source>
</evidence>
<evidence type="ECO:0000256" key="5">
    <source>
        <dbReference type="ARBA" id="ARBA00022597"/>
    </source>
</evidence>
<reference evidence="11 12" key="1">
    <citation type="submission" date="2011-04" db="EMBL/GenBank/DDBJ databases">
        <title>The Genome Sequence of Clostridium citroniae WAL-19142.</title>
        <authorList>
            <consortium name="The Broad Institute Genome Sequencing Platform"/>
            <person name="Earl A."/>
            <person name="Ward D."/>
            <person name="Feldgarden M."/>
            <person name="Gevers D."/>
            <person name="Warren Y.A."/>
            <person name="Tyrrell K.L."/>
            <person name="Citron D.M."/>
            <person name="Goldstein E.J."/>
            <person name="Daigneault M."/>
            <person name="Allen-Vercoe E."/>
            <person name="Young S.K."/>
            <person name="Zeng Q."/>
            <person name="Gargeya S."/>
            <person name="Fitzgerald M."/>
            <person name="Haas B."/>
            <person name="Abouelleil A."/>
            <person name="Alvarado L."/>
            <person name="Arachchi H.M."/>
            <person name="Berlin A."/>
            <person name="Brown A."/>
            <person name="Chapman S.B."/>
            <person name="Chen Z."/>
            <person name="Dunbar C."/>
            <person name="Freedman E."/>
            <person name="Gearin G."/>
            <person name="Gellesch M."/>
            <person name="Goldberg J."/>
            <person name="Griggs A."/>
            <person name="Gujja S."/>
            <person name="Heilman E.R."/>
            <person name="Heiman D."/>
            <person name="Howarth C."/>
            <person name="Larson L."/>
            <person name="Lui A."/>
            <person name="MacDonald P.J."/>
            <person name="Mehta T."/>
            <person name="Montmayeur A."/>
            <person name="Murphy C."/>
            <person name="Neiman D."/>
            <person name="Pearson M."/>
            <person name="Priest M."/>
            <person name="Roberts A."/>
            <person name="Saif S."/>
            <person name="Shea T."/>
            <person name="Shenoy N."/>
            <person name="Sisk P."/>
            <person name="Stolte C."/>
            <person name="Sykes S."/>
            <person name="White J."/>
            <person name="Yandava C."/>
            <person name="Wortman J."/>
            <person name="Nusbaum C."/>
            <person name="Birren B."/>
        </authorList>
    </citation>
    <scope>NUCLEOTIDE SEQUENCE [LARGE SCALE GENOMIC DNA]</scope>
    <source>
        <strain evidence="11 12">WAL-19142</strain>
    </source>
</reference>
<dbReference type="GO" id="GO:0055085">
    <property type="term" value="P:transmembrane transport"/>
    <property type="evidence" value="ECO:0007669"/>
    <property type="project" value="InterPro"/>
</dbReference>
<name>A0A0J9F743_9FIRM</name>
<dbReference type="SUPFAM" id="SSF161098">
    <property type="entry name" value="MetI-like"/>
    <property type="match status" value="1"/>
</dbReference>
<sequence length="282" mass="31876">MNKYRTKKNIKKLLFVLLVLLIIVVLMFPVAAMISVSLKKANDVFTMPVTWIPKTFAFENYVQVFEKMHILNGFKASLIITGLTISLIMVIAIPASYAFSCLDFYFKKQIYYLVLVSQMFAPVIVIIPLYTMMNRLGLIDSWFSLVLMNTTFNLAFIVLMLKATFDGVPKEVVEAAKIDGCSPFMVMTRIFLPVSSTGIAVAVIFAFTRTWNEFLFAFTFISTTEKKPIIVSLYEILKNNPAVGILWHYVMAGAMYTTVPLVILFICIRNYITGDHTAGAIK</sequence>
<feature type="transmembrane region" description="Helical" evidence="9">
    <location>
        <begin position="76"/>
        <end position="98"/>
    </location>
</feature>
<dbReference type="EMBL" id="ADLK01000002">
    <property type="protein sequence ID" value="KMW24030.1"/>
    <property type="molecule type" value="Genomic_DNA"/>
</dbReference>
<evidence type="ECO:0000259" key="10">
    <source>
        <dbReference type="PROSITE" id="PS50928"/>
    </source>
</evidence>
<comment type="caution">
    <text evidence="11">The sequence shown here is derived from an EMBL/GenBank/DDBJ whole genome shotgun (WGS) entry which is preliminary data.</text>
</comment>
<evidence type="ECO:0000313" key="12">
    <source>
        <dbReference type="Proteomes" id="UP000037392"/>
    </source>
</evidence>
<dbReference type="GeneID" id="93166528"/>
<comment type="subcellular location">
    <subcellularLocation>
        <location evidence="1 9">Cell membrane</location>
        <topology evidence="1 9">Multi-pass membrane protein</topology>
    </subcellularLocation>
</comment>
<evidence type="ECO:0000256" key="2">
    <source>
        <dbReference type="ARBA" id="ARBA00009047"/>
    </source>
</evidence>
<evidence type="ECO:0000256" key="4">
    <source>
        <dbReference type="ARBA" id="ARBA00022475"/>
    </source>
</evidence>
<evidence type="ECO:0000256" key="1">
    <source>
        <dbReference type="ARBA" id="ARBA00004651"/>
    </source>
</evidence>
<dbReference type="PATRIC" id="fig|742734.4.peg.844"/>
<evidence type="ECO:0000256" key="6">
    <source>
        <dbReference type="ARBA" id="ARBA00022692"/>
    </source>
</evidence>
<gene>
    <name evidence="11" type="ORF">HMPREF9470_00795</name>
</gene>
<dbReference type="InterPro" id="IPR000515">
    <property type="entry name" value="MetI-like"/>
</dbReference>
<evidence type="ECO:0000313" key="11">
    <source>
        <dbReference type="EMBL" id="KMW24030.1"/>
    </source>
</evidence>
<keyword evidence="3 9" id="KW-0813">Transport</keyword>
<evidence type="ECO:0000256" key="9">
    <source>
        <dbReference type="RuleBase" id="RU363032"/>
    </source>
</evidence>
<proteinExistence type="inferred from homology"/>
<dbReference type="Proteomes" id="UP000037392">
    <property type="component" value="Unassembled WGS sequence"/>
</dbReference>
<feature type="transmembrane region" description="Helical" evidence="9">
    <location>
        <begin position="246"/>
        <end position="268"/>
    </location>
</feature>
<dbReference type="RefSeq" id="WP_048929223.1">
    <property type="nucleotide sequence ID" value="NZ_KQ235875.1"/>
</dbReference>
<dbReference type="AlphaFoldDB" id="A0A0J9F743"/>
<keyword evidence="6 9" id="KW-0812">Transmembrane</keyword>
<dbReference type="PANTHER" id="PTHR32243">
    <property type="entry name" value="MALTOSE TRANSPORT SYSTEM PERMEASE-RELATED"/>
    <property type="match status" value="1"/>
</dbReference>
<dbReference type="InterPro" id="IPR050901">
    <property type="entry name" value="BP-dep_ABC_trans_perm"/>
</dbReference>
<dbReference type="PROSITE" id="PS50928">
    <property type="entry name" value="ABC_TM1"/>
    <property type="match status" value="1"/>
</dbReference>
<keyword evidence="7 9" id="KW-1133">Transmembrane helix</keyword>
<feature type="transmembrane region" description="Helical" evidence="9">
    <location>
        <begin position="186"/>
        <end position="207"/>
    </location>
</feature>
<keyword evidence="5" id="KW-0762">Sugar transport</keyword>
<keyword evidence="4" id="KW-1003">Cell membrane</keyword>
<feature type="transmembrane region" description="Helical" evidence="9">
    <location>
        <begin position="142"/>
        <end position="165"/>
    </location>
</feature>
<dbReference type="PANTHER" id="PTHR32243:SF50">
    <property type="entry name" value="MALTOSE_MALTODEXTRIN TRANSPORT SYSTEM PERMEASE PROTEIN MALG"/>
    <property type="match status" value="1"/>
</dbReference>
<accession>A0A0J9F743</accession>
<dbReference type="OrthoDB" id="9794684at2"/>